<evidence type="ECO:0000256" key="2">
    <source>
        <dbReference type="ARBA" id="ARBA00023002"/>
    </source>
</evidence>
<dbReference type="GO" id="GO:0140643">
    <property type="term" value="F:hydroxymethylglutaryl-CoA reductase (NADH) activity"/>
    <property type="evidence" value="ECO:0007669"/>
    <property type="project" value="UniProtKB-EC"/>
</dbReference>
<dbReference type="SUPFAM" id="SSF56542">
    <property type="entry name" value="Substrate-binding domain of HMG-CoA reductase"/>
    <property type="match status" value="1"/>
</dbReference>
<keyword evidence="3" id="KW-0520">NAD</keyword>
<dbReference type="Gene3D" id="1.10.8.660">
    <property type="match status" value="1"/>
</dbReference>
<gene>
    <name evidence="4" type="ORF">OMES3154_00092</name>
</gene>
<dbReference type="UniPathway" id="UPA00257">
    <property type="reaction ID" value="UER00367"/>
</dbReference>
<dbReference type="RefSeq" id="WP_156682893.1">
    <property type="nucleotide sequence ID" value="NZ_CABWIB010000001.1"/>
</dbReference>
<name>A0A6I8M978_9FUSO</name>
<dbReference type="InterPro" id="IPR009029">
    <property type="entry name" value="HMG_CoA_Rdtase_sub-bd_dom_sf"/>
</dbReference>
<dbReference type="Pfam" id="PF00368">
    <property type="entry name" value="HMG-CoA_red"/>
    <property type="match status" value="1"/>
</dbReference>
<evidence type="ECO:0000256" key="3">
    <source>
        <dbReference type="RuleBase" id="RU361219"/>
    </source>
</evidence>
<dbReference type="GO" id="GO:0015936">
    <property type="term" value="P:coenzyme A metabolic process"/>
    <property type="evidence" value="ECO:0007669"/>
    <property type="project" value="InterPro"/>
</dbReference>
<evidence type="ECO:0000256" key="1">
    <source>
        <dbReference type="ARBA" id="ARBA00007661"/>
    </source>
</evidence>
<dbReference type="AlphaFoldDB" id="A0A6I8M978"/>
<dbReference type="InterPro" id="IPR023076">
    <property type="entry name" value="HMG_CoA_Rdtase_CS"/>
</dbReference>
<reference evidence="4 5" key="1">
    <citation type="submission" date="2019-10" db="EMBL/GenBank/DDBJ databases">
        <authorList>
            <person name="Blom J."/>
        </authorList>
    </citation>
    <scope>NUCLEOTIDE SEQUENCE [LARGE SCALE GENOMIC DNA]</scope>
    <source>
        <strain evidence="4 5">ES3154-GLU</strain>
    </source>
</reference>
<comment type="catalytic activity">
    <reaction evidence="3">
        <text>(R)-mevalonate + 2 NAD(+) + CoA = (3S)-3-hydroxy-3-methylglutaryl-CoA + 2 NADH + 2 H(+)</text>
        <dbReference type="Rhea" id="RHEA:14833"/>
        <dbReference type="ChEBI" id="CHEBI:15378"/>
        <dbReference type="ChEBI" id="CHEBI:36464"/>
        <dbReference type="ChEBI" id="CHEBI:43074"/>
        <dbReference type="ChEBI" id="CHEBI:57287"/>
        <dbReference type="ChEBI" id="CHEBI:57540"/>
        <dbReference type="ChEBI" id="CHEBI:57945"/>
        <dbReference type="EC" id="1.1.1.88"/>
    </reaction>
</comment>
<dbReference type="PRINTS" id="PR00071">
    <property type="entry name" value="HMGCOARDTASE"/>
</dbReference>
<dbReference type="SUPFAM" id="SSF55035">
    <property type="entry name" value="NAD-binding domain of HMG-CoA reductase"/>
    <property type="match status" value="1"/>
</dbReference>
<proteinExistence type="inferred from homology"/>
<dbReference type="InterPro" id="IPR023074">
    <property type="entry name" value="HMG_CoA_Rdtase_cat_sf"/>
</dbReference>
<dbReference type="InterPro" id="IPR009023">
    <property type="entry name" value="HMG_CoA_Rdtase_NAD(P)-bd_sf"/>
</dbReference>
<evidence type="ECO:0000313" key="5">
    <source>
        <dbReference type="Proteomes" id="UP000419017"/>
    </source>
</evidence>
<dbReference type="InterPro" id="IPR002202">
    <property type="entry name" value="HMG_CoA_Rdtase"/>
</dbReference>
<dbReference type="GO" id="GO:0004420">
    <property type="term" value="F:hydroxymethylglutaryl-CoA reductase (NADPH) activity"/>
    <property type="evidence" value="ECO:0007669"/>
    <property type="project" value="InterPro"/>
</dbReference>
<dbReference type="PROSITE" id="PS50065">
    <property type="entry name" value="HMG_COA_REDUCTASE_4"/>
    <property type="match status" value="1"/>
</dbReference>
<organism evidence="4 5">
    <name type="scientific">Oceanivirga miroungae</name>
    <dbReference type="NCBI Taxonomy" id="1130046"/>
    <lineage>
        <taxon>Bacteria</taxon>
        <taxon>Fusobacteriati</taxon>
        <taxon>Fusobacteriota</taxon>
        <taxon>Fusobacteriia</taxon>
        <taxon>Fusobacteriales</taxon>
        <taxon>Leptotrichiaceae</taxon>
        <taxon>Oceanivirga</taxon>
    </lineage>
</organism>
<dbReference type="NCBIfam" id="TIGR00532">
    <property type="entry name" value="HMG_CoA_R_NAD"/>
    <property type="match status" value="1"/>
</dbReference>
<comment type="pathway">
    <text evidence="3">Metabolic intermediate metabolism; (R)-mevalonate degradation; (S)-3-hydroxy-3-methylglutaryl-CoA from (R)-mevalonate: step 1/1.</text>
</comment>
<dbReference type="Gene3D" id="3.90.770.10">
    <property type="entry name" value="3-hydroxy-3-methylglutaryl-coenzyme A Reductase, Chain A, domain 2"/>
    <property type="match status" value="2"/>
</dbReference>
<comment type="similarity">
    <text evidence="1 3">Belongs to the HMG-CoA reductase family.</text>
</comment>
<dbReference type="PANTHER" id="PTHR10572">
    <property type="entry name" value="3-HYDROXY-3-METHYLGLUTARYL-COENZYME A REDUCTASE"/>
    <property type="match status" value="1"/>
</dbReference>
<dbReference type="CDD" id="cd00644">
    <property type="entry name" value="HMG-CoA_reductase_classII"/>
    <property type="match status" value="1"/>
</dbReference>
<dbReference type="PANTHER" id="PTHR10572:SF24">
    <property type="entry name" value="3-HYDROXY-3-METHYLGLUTARYL-COENZYME A REDUCTASE"/>
    <property type="match status" value="1"/>
</dbReference>
<accession>A0A6I8M978</accession>
<dbReference type="PROSITE" id="PS01192">
    <property type="entry name" value="HMG_COA_REDUCTASE_3"/>
    <property type="match status" value="1"/>
</dbReference>
<keyword evidence="5" id="KW-1185">Reference proteome</keyword>
<dbReference type="EC" id="1.1.1.88" evidence="3"/>
<sequence>MENKFGGYYKKSREERIKILKDLEYIDEKMYNYLIEEKSLENYKADKMIENELGIFGIPFGIATNFLINGKEYIVPMATEEPSVIAAASNGAKIIAKNGGITSKVQENRQMIGQICLYDIDDFSKSLKILEENKEKLINLANKYHEGINNLGGGAKDIKFLKKGQFIIIYLYVDTLDAMGANILNTMLEGISFEIENLINAKKLMAIISNYSLNTIVKASCKLKVDSEYGNKMMLAYEFAKEDVYRAVTNNKGVLNGISALTLVTGNDTRAIEACIHSYASKDGKYMPLTKWEYKEGYLHGSIEIPIPIATVGGSIGLNETTKIALNILKNPNAKKLSEIAAALGLVQNFAALNALVTDGIQKGHLKLHAKTIMEFLKANEKESNIVIEKMIKENKIEIEYAKKILGEIRNEYKL</sequence>
<dbReference type="Proteomes" id="UP000419017">
    <property type="component" value="Unassembled WGS sequence"/>
</dbReference>
<dbReference type="EMBL" id="CABWIB010000001">
    <property type="protein sequence ID" value="VWL84838.1"/>
    <property type="molecule type" value="Genomic_DNA"/>
</dbReference>
<evidence type="ECO:0000313" key="4">
    <source>
        <dbReference type="EMBL" id="VWL84838.1"/>
    </source>
</evidence>
<dbReference type="InterPro" id="IPR004553">
    <property type="entry name" value="HMG_CoA_Rdtase_bac-typ"/>
</dbReference>
<keyword evidence="2 3" id="KW-0560">Oxidoreductase</keyword>
<protein>
    <recommendedName>
        <fullName evidence="3">3-hydroxy-3-methylglutaryl coenzyme A reductase</fullName>
        <shortName evidence="3">HMG-CoA reductase</shortName>
        <ecNumber evidence="3">1.1.1.88</ecNumber>
    </recommendedName>
</protein>